<evidence type="ECO:0000256" key="3">
    <source>
        <dbReference type="ARBA" id="ARBA00017059"/>
    </source>
</evidence>
<protein>
    <recommendedName>
        <fullName evidence="3">Signal peptidase complex subunit 1</fullName>
    </recommendedName>
</protein>
<dbReference type="Pfam" id="PF06645">
    <property type="entry name" value="SPC12"/>
    <property type="match status" value="1"/>
</dbReference>
<keyword evidence="6 9" id="KW-1133">Transmembrane helix</keyword>
<dbReference type="OrthoDB" id="263893at2759"/>
<dbReference type="GO" id="GO:0006465">
    <property type="term" value="P:signal peptide processing"/>
    <property type="evidence" value="ECO:0007669"/>
    <property type="project" value="InterPro"/>
</dbReference>
<evidence type="ECO:0000313" key="10">
    <source>
        <dbReference type="EMBL" id="KAF2756088.1"/>
    </source>
</evidence>
<dbReference type="Proteomes" id="UP000799437">
    <property type="component" value="Unassembled WGS sequence"/>
</dbReference>
<evidence type="ECO:0000256" key="8">
    <source>
        <dbReference type="ARBA" id="ARBA00045204"/>
    </source>
</evidence>
<evidence type="ECO:0000256" key="6">
    <source>
        <dbReference type="ARBA" id="ARBA00022989"/>
    </source>
</evidence>
<evidence type="ECO:0000256" key="5">
    <source>
        <dbReference type="ARBA" id="ARBA00022824"/>
    </source>
</evidence>
<dbReference type="PANTHER" id="PTHR13202:SF0">
    <property type="entry name" value="SIGNAL PEPTIDASE COMPLEX SUBUNIT 1"/>
    <property type="match status" value="1"/>
</dbReference>
<comment type="similarity">
    <text evidence="2">Belongs to the SPCS1 family.</text>
</comment>
<organism evidence="10 11">
    <name type="scientific">Pseudovirgaria hyperparasitica</name>
    <dbReference type="NCBI Taxonomy" id="470096"/>
    <lineage>
        <taxon>Eukaryota</taxon>
        <taxon>Fungi</taxon>
        <taxon>Dikarya</taxon>
        <taxon>Ascomycota</taxon>
        <taxon>Pezizomycotina</taxon>
        <taxon>Dothideomycetes</taxon>
        <taxon>Dothideomycetes incertae sedis</taxon>
        <taxon>Acrospermales</taxon>
        <taxon>Acrospermaceae</taxon>
        <taxon>Pseudovirgaria</taxon>
    </lineage>
</organism>
<dbReference type="GeneID" id="54490609"/>
<dbReference type="GO" id="GO:0005787">
    <property type="term" value="C:signal peptidase complex"/>
    <property type="evidence" value="ECO:0007669"/>
    <property type="project" value="InterPro"/>
</dbReference>
<keyword evidence="5" id="KW-0256">Endoplasmic reticulum</keyword>
<evidence type="ECO:0000256" key="7">
    <source>
        <dbReference type="ARBA" id="ARBA00023136"/>
    </source>
</evidence>
<dbReference type="GO" id="GO:0045047">
    <property type="term" value="P:protein targeting to ER"/>
    <property type="evidence" value="ECO:0007669"/>
    <property type="project" value="TreeGrafter"/>
</dbReference>
<feature type="transmembrane region" description="Helical" evidence="9">
    <location>
        <begin position="27"/>
        <end position="46"/>
    </location>
</feature>
<accession>A0A6A6VZJ5</accession>
<dbReference type="AlphaFoldDB" id="A0A6A6VZJ5"/>
<evidence type="ECO:0000256" key="2">
    <source>
        <dbReference type="ARBA" id="ARBA00005245"/>
    </source>
</evidence>
<evidence type="ECO:0000256" key="9">
    <source>
        <dbReference type="SAM" id="Phobius"/>
    </source>
</evidence>
<dbReference type="InterPro" id="IPR009542">
    <property type="entry name" value="Spc1/SPCS1"/>
</dbReference>
<sequence>MADELLENVRDALEGQIDFEGQRLAELLTTALLAISGIIAFLYGYIAQDIASTLYIGLGGAALTFLAVVPPWPLYNKHPIAWLPRQSGGTSGINIQVNGKKVN</sequence>
<keyword evidence="7 9" id="KW-0472">Membrane</keyword>
<evidence type="ECO:0000256" key="4">
    <source>
        <dbReference type="ARBA" id="ARBA00022692"/>
    </source>
</evidence>
<dbReference type="PANTHER" id="PTHR13202">
    <property type="entry name" value="MICROSOMAL SIGNAL PEPTIDASE 12 KDA SUBUNIT"/>
    <property type="match status" value="1"/>
</dbReference>
<gene>
    <name evidence="10" type="ORF">EJ05DRAFT_539895</name>
</gene>
<comment type="subcellular location">
    <subcellularLocation>
        <location evidence="1">Endoplasmic reticulum membrane</location>
        <topology evidence="1">Multi-pass membrane protein</topology>
    </subcellularLocation>
</comment>
<evidence type="ECO:0000313" key="11">
    <source>
        <dbReference type="Proteomes" id="UP000799437"/>
    </source>
</evidence>
<name>A0A6A6VZJ5_9PEZI</name>
<feature type="transmembrane region" description="Helical" evidence="9">
    <location>
        <begin position="52"/>
        <end position="75"/>
    </location>
</feature>
<dbReference type="EMBL" id="ML996576">
    <property type="protein sequence ID" value="KAF2756088.1"/>
    <property type="molecule type" value="Genomic_DNA"/>
</dbReference>
<reference evidence="10" key="1">
    <citation type="journal article" date="2020" name="Stud. Mycol.">
        <title>101 Dothideomycetes genomes: a test case for predicting lifestyles and emergence of pathogens.</title>
        <authorList>
            <person name="Haridas S."/>
            <person name="Albert R."/>
            <person name="Binder M."/>
            <person name="Bloem J."/>
            <person name="Labutti K."/>
            <person name="Salamov A."/>
            <person name="Andreopoulos B."/>
            <person name="Baker S."/>
            <person name="Barry K."/>
            <person name="Bills G."/>
            <person name="Bluhm B."/>
            <person name="Cannon C."/>
            <person name="Castanera R."/>
            <person name="Culley D."/>
            <person name="Daum C."/>
            <person name="Ezra D."/>
            <person name="Gonzalez J."/>
            <person name="Henrissat B."/>
            <person name="Kuo A."/>
            <person name="Liang C."/>
            <person name="Lipzen A."/>
            <person name="Lutzoni F."/>
            <person name="Magnuson J."/>
            <person name="Mondo S."/>
            <person name="Nolan M."/>
            <person name="Ohm R."/>
            <person name="Pangilinan J."/>
            <person name="Park H.-J."/>
            <person name="Ramirez L."/>
            <person name="Alfaro M."/>
            <person name="Sun H."/>
            <person name="Tritt A."/>
            <person name="Yoshinaga Y."/>
            <person name="Zwiers L.-H."/>
            <person name="Turgeon B."/>
            <person name="Goodwin S."/>
            <person name="Spatafora J."/>
            <person name="Crous P."/>
            <person name="Grigoriev I."/>
        </authorList>
    </citation>
    <scope>NUCLEOTIDE SEQUENCE</scope>
    <source>
        <strain evidence="10">CBS 121739</strain>
    </source>
</reference>
<dbReference type="RefSeq" id="XP_033598539.1">
    <property type="nucleotide sequence ID" value="XM_033749555.1"/>
</dbReference>
<keyword evidence="11" id="KW-1185">Reference proteome</keyword>
<keyword evidence="4 9" id="KW-0812">Transmembrane</keyword>
<proteinExistence type="inferred from homology"/>
<evidence type="ECO:0000256" key="1">
    <source>
        <dbReference type="ARBA" id="ARBA00004477"/>
    </source>
</evidence>
<comment type="function">
    <text evidence="8">Component of the signal peptidase complex (SPC) which catalyzes the cleavage of N-terminal signal sequences from nascent proteins as they are translocated into the lumen of the endoplasmic reticulum. Dispensable for SPC enzymatic activity.</text>
</comment>